<gene>
    <name evidence="2" type="ORF">DET54_102413</name>
</gene>
<feature type="domain" description="DinB-like" evidence="1">
    <location>
        <begin position="7"/>
        <end position="145"/>
    </location>
</feature>
<accession>A0ABX9BQ72</accession>
<dbReference type="RefSeq" id="WP_111619105.1">
    <property type="nucleotide sequence ID" value="NZ_QLLI01000002.1"/>
</dbReference>
<protein>
    <submittedName>
        <fullName evidence="2">DinB family protein</fullName>
    </submittedName>
</protein>
<name>A0ABX9BQ72_9BACL</name>
<sequence>MSSITKFEKLLNEIPKIINDIEDNEFLNKASSTKWSKQEILGHLCDSAVNNHYRFVRIILTEEPISIDGYKQDEWVRVHDYQNNYNKSDLLALWIQLNKQILNIIRNAGEQDLNKQCILNDKNRVTLSWLFDDYLNHMLHHIKQIES</sequence>
<dbReference type="Pfam" id="PF12867">
    <property type="entry name" value="DinB_2"/>
    <property type="match status" value="1"/>
</dbReference>
<dbReference type="Proteomes" id="UP000248827">
    <property type="component" value="Unassembled WGS sequence"/>
</dbReference>
<keyword evidence="3" id="KW-1185">Reference proteome</keyword>
<organism evidence="2 3">
    <name type="scientific">Paenibacillus pabuli</name>
    <dbReference type="NCBI Taxonomy" id="1472"/>
    <lineage>
        <taxon>Bacteria</taxon>
        <taxon>Bacillati</taxon>
        <taxon>Bacillota</taxon>
        <taxon>Bacilli</taxon>
        <taxon>Bacillales</taxon>
        <taxon>Paenibacillaceae</taxon>
        <taxon>Paenibacillus</taxon>
    </lineage>
</organism>
<evidence type="ECO:0000259" key="1">
    <source>
        <dbReference type="Pfam" id="PF12867"/>
    </source>
</evidence>
<dbReference type="EMBL" id="QLLI01000002">
    <property type="protein sequence ID" value="RAJ00926.1"/>
    <property type="molecule type" value="Genomic_DNA"/>
</dbReference>
<dbReference type="InterPro" id="IPR034660">
    <property type="entry name" value="DinB/YfiT-like"/>
</dbReference>
<proteinExistence type="predicted"/>
<evidence type="ECO:0000313" key="3">
    <source>
        <dbReference type="Proteomes" id="UP000248827"/>
    </source>
</evidence>
<reference evidence="2 3" key="1">
    <citation type="submission" date="2018-06" db="EMBL/GenBank/DDBJ databases">
        <title>Freshwater and sediment microbial communities from various areas in North America, analyzing microbe dynamics in response to fracking.</title>
        <authorList>
            <person name="Lamendella R."/>
        </authorList>
    </citation>
    <scope>NUCLEOTIDE SEQUENCE [LARGE SCALE GENOMIC DNA]</scope>
    <source>
        <strain evidence="2 3">NG-13</strain>
    </source>
</reference>
<dbReference type="InterPro" id="IPR024775">
    <property type="entry name" value="DinB-like"/>
</dbReference>
<dbReference type="Gene3D" id="1.20.120.450">
    <property type="entry name" value="dinb family like domain"/>
    <property type="match status" value="1"/>
</dbReference>
<evidence type="ECO:0000313" key="2">
    <source>
        <dbReference type="EMBL" id="RAJ00926.1"/>
    </source>
</evidence>
<dbReference type="SUPFAM" id="SSF109854">
    <property type="entry name" value="DinB/YfiT-like putative metalloenzymes"/>
    <property type="match status" value="1"/>
</dbReference>
<comment type="caution">
    <text evidence="2">The sequence shown here is derived from an EMBL/GenBank/DDBJ whole genome shotgun (WGS) entry which is preliminary data.</text>
</comment>